<feature type="transmembrane region" description="Helical" evidence="1">
    <location>
        <begin position="149"/>
        <end position="172"/>
    </location>
</feature>
<keyword evidence="4" id="KW-1185">Reference proteome</keyword>
<evidence type="ECO:0000313" key="3">
    <source>
        <dbReference type="EMBL" id="KAH7072391.1"/>
    </source>
</evidence>
<evidence type="ECO:0000256" key="1">
    <source>
        <dbReference type="SAM" id="Phobius"/>
    </source>
</evidence>
<gene>
    <name evidence="3" type="ORF">FB567DRAFT_201975</name>
</gene>
<name>A0A8K0QVJ3_9PLEO</name>
<dbReference type="InterPro" id="IPR049326">
    <property type="entry name" value="Rhodopsin_dom_fungi"/>
</dbReference>
<sequence>MNAETAVQSMDPPTAEPSYLPWDTSVGNRFAHYSSENHSAPIWVAAILGLIYTLGVLLLRAYIKRHVFGWDDYLITASTVAAFAQFIIVYKALDHELGIATAHGEDKIVAGTLIFWSRILFLAALYLAKLSILAILHRIFVRDQASLRLLSTSAFGLILASGISSILTSAVACPSTGFFVDHCSRQITRWSIITGFDIATETMLLFLPPFMVWQLQMRIENKLRVMAAFGFRLIVIVLSALHLHAWISYTNGLPSPFSIATTLIYQQVLLTVSLITATLPNMKAFLQSLSARWGEADHRTYGNHGSGRNYGMGTYELRSMNSKGPHQSEVAVKGPYAGSNFEADAHAATRAAGDRRSIDSTSGGSQDLIIRKETTWTVLRT</sequence>
<feature type="transmembrane region" description="Helical" evidence="1">
    <location>
        <begin position="225"/>
        <end position="247"/>
    </location>
</feature>
<feature type="transmembrane region" description="Helical" evidence="1">
    <location>
        <begin position="113"/>
        <end position="137"/>
    </location>
</feature>
<dbReference type="PANTHER" id="PTHR39614:SF2">
    <property type="entry name" value="INTEGRAL MEMBRANE PROTEIN"/>
    <property type="match status" value="1"/>
</dbReference>
<protein>
    <recommendedName>
        <fullName evidence="2">Rhodopsin domain-containing protein</fullName>
    </recommendedName>
</protein>
<dbReference type="OrthoDB" id="3918601at2759"/>
<comment type="caution">
    <text evidence="3">The sequence shown here is derived from an EMBL/GenBank/DDBJ whole genome shotgun (WGS) entry which is preliminary data.</text>
</comment>
<feature type="transmembrane region" description="Helical" evidence="1">
    <location>
        <begin position="73"/>
        <end position="93"/>
    </location>
</feature>
<evidence type="ECO:0000259" key="2">
    <source>
        <dbReference type="Pfam" id="PF20684"/>
    </source>
</evidence>
<reference evidence="3" key="1">
    <citation type="journal article" date="2021" name="Nat. Commun.">
        <title>Genetic determinants of endophytism in the Arabidopsis root mycobiome.</title>
        <authorList>
            <person name="Mesny F."/>
            <person name="Miyauchi S."/>
            <person name="Thiergart T."/>
            <person name="Pickel B."/>
            <person name="Atanasova L."/>
            <person name="Karlsson M."/>
            <person name="Huettel B."/>
            <person name="Barry K.W."/>
            <person name="Haridas S."/>
            <person name="Chen C."/>
            <person name="Bauer D."/>
            <person name="Andreopoulos W."/>
            <person name="Pangilinan J."/>
            <person name="LaButti K."/>
            <person name="Riley R."/>
            <person name="Lipzen A."/>
            <person name="Clum A."/>
            <person name="Drula E."/>
            <person name="Henrissat B."/>
            <person name="Kohler A."/>
            <person name="Grigoriev I.V."/>
            <person name="Martin F.M."/>
            <person name="Hacquard S."/>
        </authorList>
    </citation>
    <scope>NUCLEOTIDE SEQUENCE</scope>
    <source>
        <strain evidence="3">MPI-SDFR-AT-0120</strain>
    </source>
</reference>
<dbReference type="Proteomes" id="UP000813461">
    <property type="component" value="Unassembled WGS sequence"/>
</dbReference>
<dbReference type="AlphaFoldDB" id="A0A8K0QVJ3"/>
<keyword evidence="1" id="KW-0812">Transmembrane</keyword>
<feature type="transmembrane region" description="Helical" evidence="1">
    <location>
        <begin position="259"/>
        <end position="279"/>
    </location>
</feature>
<accession>A0A8K0QVJ3</accession>
<feature type="domain" description="Rhodopsin" evidence="2">
    <location>
        <begin position="60"/>
        <end position="287"/>
    </location>
</feature>
<feature type="transmembrane region" description="Helical" evidence="1">
    <location>
        <begin position="192"/>
        <end position="213"/>
    </location>
</feature>
<keyword evidence="1" id="KW-1133">Transmembrane helix</keyword>
<feature type="transmembrane region" description="Helical" evidence="1">
    <location>
        <begin position="42"/>
        <end position="61"/>
    </location>
</feature>
<organism evidence="3 4">
    <name type="scientific">Paraphoma chrysanthemicola</name>
    <dbReference type="NCBI Taxonomy" id="798071"/>
    <lineage>
        <taxon>Eukaryota</taxon>
        <taxon>Fungi</taxon>
        <taxon>Dikarya</taxon>
        <taxon>Ascomycota</taxon>
        <taxon>Pezizomycotina</taxon>
        <taxon>Dothideomycetes</taxon>
        <taxon>Pleosporomycetidae</taxon>
        <taxon>Pleosporales</taxon>
        <taxon>Pleosporineae</taxon>
        <taxon>Phaeosphaeriaceae</taxon>
        <taxon>Paraphoma</taxon>
    </lineage>
</organism>
<proteinExistence type="predicted"/>
<dbReference type="Pfam" id="PF20684">
    <property type="entry name" value="Fung_rhodopsin"/>
    <property type="match status" value="1"/>
</dbReference>
<evidence type="ECO:0000313" key="4">
    <source>
        <dbReference type="Proteomes" id="UP000813461"/>
    </source>
</evidence>
<keyword evidence="1" id="KW-0472">Membrane</keyword>
<dbReference type="PANTHER" id="PTHR39614">
    <property type="entry name" value="INTEGRAL MEMBRANE PROTEIN"/>
    <property type="match status" value="1"/>
</dbReference>
<dbReference type="EMBL" id="JAGMVJ010000023">
    <property type="protein sequence ID" value="KAH7072391.1"/>
    <property type="molecule type" value="Genomic_DNA"/>
</dbReference>